<gene>
    <name evidence="4" type="ORF">A2U01_0015043</name>
</gene>
<dbReference type="Proteomes" id="UP000265520">
    <property type="component" value="Unassembled WGS sequence"/>
</dbReference>
<accession>A0A392N531</accession>
<protein>
    <submittedName>
        <fullName evidence="4">Pentatricopeptide repeat-containing protein</fullName>
    </submittedName>
</protein>
<dbReference type="Pfam" id="PF01535">
    <property type="entry name" value="PPR"/>
    <property type="match status" value="1"/>
</dbReference>
<feature type="repeat" description="PPR" evidence="3">
    <location>
        <begin position="57"/>
        <end position="89"/>
    </location>
</feature>
<evidence type="ECO:0000313" key="4">
    <source>
        <dbReference type="EMBL" id="MCH94088.1"/>
    </source>
</evidence>
<dbReference type="EMBL" id="LXQA010026459">
    <property type="protein sequence ID" value="MCH94088.1"/>
    <property type="molecule type" value="Genomic_DNA"/>
</dbReference>
<keyword evidence="2" id="KW-0677">Repeat</keyword>
<evidence type="ECO:0000256" key="3">
    <source>
        <dbReference type="PROSITE-ProRule" id="PRU00708"/>
    </source>
</evidence>
<reference evidence="4 5" key="1">
    <citation type="journal article" date="2018" name="Front. Plant Sci.">
        <title>Red Clover (Trifolium pratense) and Zigzag Clover (T. medium) - A Picture of Genomic Similarities and Differences.</title>
        <authorList>
            <person name="Dluhosova J."/>
            <person name="Istvanek J."/>
            <person name="Nedelnik J."/>
            <person name="Repkova J."/>
        </authorList>
    </citation>
    <scope>NUCLEOTIDE SEQUENCE [LARGE SCALE GENOMIC DNA]</scope>
    <source>
        <strain evidence="5">cv. 10/8</strain>
        <tissue evidence="4">Leaf</tissue>
    </source>
</reference>
<dbReference type="InterPro" id="IPR011990">
    <property type="entry name" value="TPR-like_helical_dom_sf"/>
</dbReference>
<feature type="non-terminal residue" evidence="4">
    <location>
        <position position="89"/>
    </location>
</feature>
<evidence type="ECO:0000256" key="1">
    <source>
        <dbReference type="ARBA" id="ARBA00007626"/>
    </source>
</evidence>
<sequence length="89" mass="9990">MKSEGRSPNVYHYSSLLNAYSASGNVKKADALIQDMESEGLVPNKVILTTLLKCMLEELPYCVLMDGLAKARQMHEAKVVFDEMMKKHV</sequence>
<comment type="caution">
    <text evidence="4">The sequence shown here is derived from an EMBL/GenBank/DDBJ whole genome shotgun (WGS) entry which is preliminary data.</text>
</comment>
<dbReference type="InterPro" id="IPR002885">
    <property type="entry name" value="PPR_rpt"/>
</dbReference>
<evidence type="ECO:0000256" key="2">
    <source>
        <dbReference type="ARBA" id="ARBA00022737"/>
    </source>
</evidence>
<dbReference type="PROSITE" id="PS51375">
    <property type="entry name" value="PPR"/>
    <property type="match status" value="2"/>
</dbReference>
<dbReference type="PANTHER" id="PTHR47447:SF17">
    <property type="entry name" value="OS12G0638900 PROTEIN"/>
    <property type="match status" value="1"/>
</dbReference>
<feature type="repeat" description="PPR" evidence="3">
    <location>
        <begin position="9"/>
        <end position="43"/>
    </location>
</feature>
<organism evidence="4 5">
    <name type="scientific">Trifolium medium</name>
    <dbReference type="NCBI Taxonomy" id="97028"/>
    <lineage>
        <taxon>Eukaryota</taxon>
        <taxon>Viridiplantae</taxon>
        <taxon>Streptophyta</taxon>
        <taxon>Embryophyta</taxon>
        <taxon>Tracheophyta</taxon>
        <taxon>Spermatophyta</taxon>
        <taxon>Magnoliopsida</taxon>
        <taxon>eudicotyledons</taxon>
        <taxon>Gunneridae</taxon>
        <taxon>Pentapetalae</taxon>
        <taxon>rosids</taxon>
        <taxon>fabids</taxon>
        <taxon>Fabales</taxon>
        <taxon>Fabaceae</taxon>
        <taxon>Papilionoideae</taxon>
        <taxon>50 kb inversion clade</taxon>
        <taxon>NPAAA clade</taxon>
        <taxon>Hologalegina</taxon>
        <taxon>IRL clade</taxon>
        <taxon>Trifolieae</taxon>
        <taxon>Trifolium</taxon>
    </lineage>
</organism>
<dbReference type="PANTHER" id="PTHR47447">
    <property type="entry name" value="OS03G0856100 PROTEIN"/>
    <property type="match status" value="1"/>
</dbReference>
<dbReference type="Pfam" id="PF13041">
    <property type="entry name" value="PPR_2"/>
    <property type="match status" value="1"/>
</dbReference>
<evidence type="ECO:0000313" key="5">
    <source>
        <dbReference type="Proteomes" id="UP000265520"/>
    </source>
</evidence>
<dbReference type="Gene3D" id="1.25.40.10">
    <property type="entry name" value="Tetratricopeptide repeat domain"/>
    <property type="match status" value="1"/>
</dbReference>
<comment type="similarity">
    <text evidence="1">Belongs to the PPR family. P subfamily.</text>
</comment>
<dbReference type="AlphaFoldDB" id="A0A392N531"/>
<proteinExistence type="inferred from homology"/>
<name>A0A392N531_9FABA</name>
<dbReference type="NCBIfam" id="TIGR00756">
    <property type="entry name" value="PPR"/>
    <property type="match status" value="2"/>
</dbReference>
<keyword evidence="5" id="KW-1185">Reference proteome</keyword>